<evidence type="ECO:0000259" key="1">
    <source>
        <dbReference type="Pfam" id="PF01037"/>
    </source>
</evidence>
<dbReference type="RefSeq" id="WP_309308577.1">
    <property type="nucleotide sequence ID" value="NZ_CP133594.1"/>
</dbReference>
<dbReference type="InterPro" id="IPR011008">
    <property type="entry name" value="Dimeric_a/b-barrel"/>
</dbReference>
<keyword evidence="3" id="KW-1185">Reference proteome</keyword>
<dbReference type="EMBL" id="CP133594">
    <property type="protein sequence ID" value="WMW22553.1"/>
    <property type="molecule type" value="Genomic_DNA"/>
</dbReference>
<feature type="domain" description="Transcription regulator AsnC/Lrp ligand binding" evidence="1">
    <location>
        <begin position="23"/>
        <end position="88"/>
    </location>
</feature>
<name>A0AA51UGJ1_9EURY</name>
<dbReference type="Gene3D" id="3.30.70.920">
    <property type="match status" value="1"/>
</dbReference>
<dbReference type="Pfam" id="PF01037">
    <property type="entry name" value="AsnC_trans_reg"/>
    <property type="match status" value="1"/>
</dbReference>
<dbReference type="GeneID" id="84228810"/>
<dbReference type="InterPro" id="IPR019887">
    <property type="entry name" value="Tscrpt_reg_AsnC/Lrp_C"/>
</dbReference>
<dbReference type="Proteomes" id="UP001183006">
    <property type="component" value="Chromosome"/>
</dbReference>
<dbReference type="AlphaFoldDB" id="A0AA51UGJ1"/>
<reference evidence="2" key="1">
    <citation type="submission" date="2023-08" db="EMBL/GenBank/DDBJ databases">
        <title>Methanolobus mangrovi sp. nov. and Methanolobus sediminis sp. nov, two novel methylotrophic methanogens isolated from mangrove sediments in China.</title>
        <authorList>
            <person name="Zhou J."/>
        </authorList>
    </citation>
    <scope>NUCLEOTIDE SEQUENCE</scope>
    <source>
        <strain evidence="2">FTZ2</strain>
    </source>
</reference>
<dbReference type="SUPFAM" id="SSF54909">
    <property type="entry name" value="Dimeric alpha+beta barrel"/>
    <property type="match status" value="1"/>
</dbReference>
<proteinExistence type="predicted"/>
<accession>A0AA51UGJ1</accession>
<evidence type="ECO:0000313" key="3">
    <source>
        <dbReference type="Proteomes" id="UP001183006"/>
    </source>
</evidence>
<sequence>MKTAKYLASHFSDSDTMVIGVTMVNVLPGSERTAFNELHKIEGIKDIYHVFGEYDFVVVIEVDDLGSLNSIVDLIRETGSVTATQTIVGAELK</sequence>
<evidence type="ECO:0000313" key="2">
    <source>
        <dbReference type="EMBL" id="WMW22553.1"/>
    </source>
</evidence>
<organism evidence="2 3">
    <name type="scientific">Methanolobus mangrovi</name>
    <dbReference type="NCBI Taxonomy" id="3072977"/>
    <lineage>
        <taxon>Archaea</taxon>
        <taxon>Methanobacteriati</taxon>
        <taxon>Methanobacteriota</taxon>
        <taxon>Stenosarchaea group</taxon>
        <taxon>Methanomicrobia</taxon>
        <taxon>Methanosarcinales</taxon>
        <taxon>Methanosarcinaceae</taxon>
        <taxon>Methanolobus</taxon>
    </lineage>
</organism>
<protein>
    <submittedName>
        <fullName evidence="2">Lrp/AsnC ligand binding domain-containing protein</fullName>
    </submittedName>
</protein>
<dbReference type="KEGG" id="mmav:RE476_01675"/>
<gene>
    <name evidence="2" type="ORF">RE476_01675</name>
</gene>